<proteinExistence type="predicted"/>
<dbReference type="Gene3D" id="1.10.30.10">
    <property type="entry name" value="High mobility group box domain"/>
    <property type="match status" value="1"/>
</dbReference>
<dbReference type="SUPFAM" id="SSF47095">
    <property type="entry name" value="HMG-box"/>
    <property type="match status" value="1"/>
</dbReference>
<accession>A0AAE1JA01</accession>
<feature type="compositionally biased region" description="Polar residues" evidence="1">
    <location>
        <begin position="66"/>
        <end position="77"/>
    </location>
</feature>
<keyword evidence="3" id="KW-1185">Reference proteome</keyword>
<dbReference type="InterPro" id="IPR036910">
    <property type="entry name" value="HMG_box_dom_sf"/>
</dbReference>
<evidence type="ECO:0000313" key="3">
    <source>
        <dbReference type="Proteomes" id="UP001293593"/>
    </source>
</evidence>
<organism evidence="2 3">
    <name type="scientific">Acacia crassicarpa</name>
    <name type="common">northern wattle</name>
    <dbReference type="NCBI Taxonomy" id="499986"/>
    <lineage>
        <taxon>Eukaryota</taxon>
        <taxon>Viridiplantae</taxon>
        <taxon>Streptophyta</taxon>
        <taxon>Embryophyta</taxon>
        <taxon>Tracheophyta</taxon>
        <taxon>Spermatophyta</taxon>
        <taxon>Magnoliopsida</taxon>
        <taxon>eudicotyledons</taxon>
        <taxon>Gunneridae</taxon>
        <taxon>Pentapetalae</taxon>
        <taxon>rosids</taxon>
        <taxon>fabids</taxon>
        <taxon>Fabales</taxon>
        <taxon>Fabaceae</taxon>
        <taxon>Caesalpinioideae</taxon>
        <taxon>mimosoid clade</taxon>
        <taxon>Acacieae</taxon>
        <taxon>Acacia</taxon>
    </lineage>
</organism>
<feature type="compositionally biased region" description="Basic and acidic residues" evidence="1">
    <location>
        <begin position="46"/>
        <end position="60"/>
    </location>
</feature>
<dbReference type="Proteomes" id="UP001293593">
    <property type="component" value="Unassembled WGS sequence"/>
</dbReference>
<gene>
    <name evidence="2" type="ORF">QN277_027428</name>
</gene>
<comment type="caution">
    <text evidence="2">The sequence shown here is derived from an EMBL/GenBank/DDBJ whole genome shotgun (WGS) entry which is preliminary data.</text>
</comment>
<reference evidence="2" key="1">
    <citation type="submission" date="2023-10" db="EMBL/GenBank/DDBJ databases">
        <title>Chromosome-level genome of the transformable northern wattle, Acacia crassicarpa.</title>
        <authorList>
            <person name="Massaro I."/>
            <person name="Sinha N.R."/>
            <person name="Poethig S."/>
            <person name="Leichty A.R."/>
        </authorList>
    </citation>
    <scope>NUCLEOTIDE SEQUENCE</scope>
    <source>
        <strain evidence="2">Acra3RX</strain>
        <tissue evidence="2">Leaf</tissue>
    </source>
</reference>
<evidence type="ECO:0000313" key="2">
    <source>
        <dbReference type="EMBL" id="KAK4266526.1"/>
    </source>
</evidence>
<dbReference type="AlphaFoldDB" id="A0AAE1JA01"/>
<feature type="region of interest" description="Disordered" evidence="1">
    <location>
        <begin position="30"/>
        <end position="147"/>
    </location>
</feature>
<sequence length="147" mass="16098">MEPEKAVYQEKALKDKERYQAEMENYREKLKTGQGIGDAAPLPEQIPDKDMMYADLKVDETEGAESPQTPDKSCSGESDSEDDKNTEHNIDVDASAGMIGVGASHLGAENLSKEKEGNDDGDQHAQKMDESSSKVACSNSKQRNKES</sequence>
<name>A0AAE1JA01_9FABA</name>
<protein>
    <submittedName>
        <fullName evidence="2">Uncharacterized protein</fullName>
    </submittedName>
</protein>
<feature type="compositionally biased region" description="Basic and acidic residues" evidence="1">
    <location>
        <begin position="111"/>
        <end position="132"/>
    </location>
</feature>
<evidence type="ECO:0000256" key="1">
    <source>
        <dbReference type="SAM" id="MobiDB-lite"/>
    </source>
</evidence>
<dbReference type="EMBL" id="JAWXYG010000008">
    <property type="protein sequence ID" value="KAK4266526.1"/>
    <property type="molecule type" value="Genomic_DNA"/>
</dbReference>